<dbReference type="OrthoDB" id="7490061at2759"/>
<comment type="caution">
    <text evidence="2">The sequence shown here is derived from an EMBL/GenBank/DDBJ whole genome shotgun (WGS) entry which is preliminary data.</text>
</comment>
<feature type="coiled-coil region" evidence="1">
    <location>
        <begin position="2"/>
        <end position="57"/>
    </location>
</feature>
<dbReference type="Proteomes" id="UP000291343">
    <property type="component" value="Unassembled WGS sequence"/>
</dbReference>
<dbReference type="InterPro" id="IPR036514">
    <property type="entry name" value="SGNH_hydro_sf"/>
</dbReference>
<keyword evidence="1" id="KW-0175">Coiled coil</keyword>
<accession>A0A482X8J0</accession>
<name>A0A482X8J0_LAOST</name>
<evidence type="ECO:0000256" key="1">
    <source>
        <dbReference type="SAM" id="Coils"/>
    </source>
</evidence>
<dbReference type="EMBL" id="QKKF02016138">
    <property type="protein sequence ID" value="RZF41790.1"/>
    <property type="molecule type" value="Genomic_DNA"/>
</dbReference>
<dbReference type="AlphaFoldDB" id="A0A482X8J0"/>
<sequence>MKQQKEQECFNLLEEIRKLNEEKRLLNEQVNAMLTTITVLEADNTTLQNENKKIASETEKYLKLCNNDSVPNYELKKRTNQDVKEVRKWKVERKQEDKENVETQSAYCSIRNDIVHRNATKQLGGKSPKKRLMFADESGRSICPMLHNMADSDTTVSGNIFSGAGLDVILKAVISNKEQKNFTKNDTIVLTGGSNDVTNQFKYRNVDRLLRRIDRAIEALSHTNVIIFTLPYRYNQPSQSTCNRMIMRFNEDIKNITQFYDVALIDLYDLQIQDRAPHKQLSNRTGEKTICQKDNAALQGSYR</sequence>
<reference evidence="2 3" key="1">
    <citation type="journal article" date="2017" name="Gigascience">
        <title>Genome sequence of the small brown planthopper, Laodelphax striatellus.</title>
        <authorList>
            <person name="Zhu J."/>
            <person name="Jiang F."/>
            <person name="Wang X."/>
            <person name="Yang P."/>
            <person name="Bao Y."/>
            <person name="Zhao W."/>
            <person name="Wang W."/>
            <person name="Lu H."/>
            <person name="Wang Q."/>
            <person name="Cui N."/>
            <person name="Li J."/>
            <person name="Chen X."/>
            <person name="Luo L."/>
            <person name="Yu J."/>
            <person name="Kang L."/>
            <person name="Cui F."/>
        </authorList>
    </citation>
    <scope>NUCLEOTIDE SEQUENCE [LARGE SCALE GENOMIC DNA]</scope>
    <source>
        <strain evidence="2">Lst14</strain>
    </source>
</reference>
<dbReference type="SMR" id="A0A482X8J0"/>
<dbReference type="Gene3D" id="3.40.50.1110">
    <property type="entry name" value="SGNH hydrolase"/>
    <property type="match status" value="1"/>
</dbReference>
<dbReference type="InParanoid" id="A0A482X8J0"/>
<protein>
    <recommendedName>
        <fullName evidence="4">SGNH hydrolase-type esterase domain-containing protein</fullName>
    </recommendedName>
</protein>
<evidence type="ECO:0000313" key="3">
    <source>
        <dbReference type="Proteomes" id="UP000291343"/>
    </source>
</evidence>
<dbReference type="SUPFAM" id="SSF52266">
    <property type="entry name" value="SGNH hydrolase"/>
    <property type="match status" value="1"/>
</dbReference>
<evidence type="ECO:0000313" key="2">
    <source>
        <dbReference type="EMBL" id="RZF41790.1"/>
    </source>
</evidence>
<evidence type="ECO:0008006" key="4">
    <source>
        <dbReference type="Google" id="ProtNLM"/>
    </source>
</evidence>
<gene>
    <name evidence="2" type="ORF">LSTR_LSTR005252</name>
</gene>
<organism evidence="2 3">
    <name type="scientific">Laodelphax striatellus</name>
    <name type="common">Small brown planthopper</name>
    <name type="synonym">Delphax striatella</name>
    <dbReference type="NCBI Taxonomy" id="195883"/>
    <lineage>
        <taxon>Eukaryota</taxon>
        <taxon>Metazoa</taxon>
        <taxon>Ecdysozoa</taxon>
        <taxon>Arthropoda</taxon>
        <taxon>Hexapoda</taxon>
        <taxon>Insecta</taxon>
        <taxon>Pterygota</taxon>
        <taxon>Neoptera</taxon>
        <taxon>Paraneoptera</taxon>
        <taxon>Hemiptera</taxon>
        <taxon>Auchenorrhyncha</taxon>
        <taxon>Fulgoroidea</taxon>
        <taxon>Delphacidae</taxon>
        <taxon>Criomorphinae</taxon>
        <taxon>Laodelphax</taxon>
    </lineage>
</organism>
<keyword evidence="3" id="KW-1185">Reference proteome</keyword>
<proteinExistence type="predicted"/>